<dbReference type="Proteomes" id="UP001234297">
    <property type="component" value="Chromosome 3"/>
</dbReference>
<accession>A0ACC2LSL3</accession>
<organism evidence="1 2">
    <name type="scientific">Persea americana</name>
    <name type="common">Avocado</name>
    <dbReference type="NCBI Taxonomy" id="3435"/>
    <lineage>
        <taxon>Eukaryota</taxon>
        <taxon>Viridiplantae</taxon>
        <taxon>Streptophyta</taxon>
        <taxon>Embryophyta</taxon>
        <taxon>Tracheophyta</taxon>
        <taxon>Spermatophyta</taxon>
        <taxon>Magnoliopsida</taxon>
        <taxon>Magnoliidae</taxon>
        <taxon>Laurales</taxon>
        <taxon>Lauraceae</taxon>
        <taxon>Persea</taxon>
    </lineage>
</organism>
<evidence type="ECO:0000313" key="2">
    <source>
        <dbReference type="Proteomes" id="UP001234297"/>
    </source>
</evidence>
<name>A0ACC2LSL3_PERAE</name>
<reference evidence="1 2" key="1">
    <citation type="journal article" date="2022" name="Hortic Res">
        <title>A haplotype resolved chromosomal level avocado genome allows analysis of novel avocado genes.</title>
        <authorList>
            <person name="Nath O."/>
            <person name="Fletcher S.J."/>
            <person name="Hayward A."/>
            <person name="Shaw L.M."/>
            <person name="Masouleh A.K."/>
            <person name="Furtado A."/>
            <person name="Henry R.J."/>
            <person name="Mitter N."/>
        </authorList>
    </citation>
    <scope>NUCLEOTIDE SEQUENCE [LARGE SCALE GENOMIC DNA]</scope>
    <source>
        <strain evidence="2">cv. Hass</strain>
    </source>
</reference>
<dbReference type="EMBL" id="CM056811">
    <property type="protein sequence ID" value="KAJ8636183.1"/>
    <property type="molecule type" value="Genomic_DNA"/>
</dbReference>
<proteinExistence type="predicted"/>
<gene>
    <name evidence="1" type="ORF">MRB53_010450</name>
</gene>
<keyword evidence="2" id="KW-1185">Reference proteome</keyword>
<comment type="caution">
    <text evidence="1">The sequence shown here is derived from an EMBL/GenBank/DDBJ whole genome shotgun (WGS) entry which is preliminary data.</text>
</comment>
<sequence length="710" mass="79230">MKPQNLLYFSSSPRSQRLTKQTCLHLLQACKSMKELKQIHSQIFRACLHQNRDPLNKLLLFCTSPESGNLHYAEKILKTIQYPSLFIYNLMIRAFVKKGSMRKSIWVFARLREDGLLPDNFTFPLVLKAMGCLKAVSEGRKTHGVVIKTGLEFDSYVRNSLMDMYAEMGLVETSQKMFEEMPDRDLVSWNVMISGYVKCARFKDAVSIFRQMKGCGVQPDEATLVSTLSACASLHDLELGMIIHSYIGRVIEFSIILGNALLDMYTKCGCMSLAHQFFDEMPSKNVISWTSLLSGYTNCGQLDEARELFKRSPVQDVVLWTAMINGYVLYNRFDEALALFREMQIKSIKPDRYTIVSLLTACAHLGALDQGKWIHGYIEENMIRIDAIVSTALIDMYAKCGCIEKSIEVFRRVEEKDTASWTALICGLAMNGQTRTALELFSEMKLSGTKPDDITFIGVLSACSHGGLVEEGCWYFDLMKRIYHIEPKVEHYGCLVDLLGRAGRLNEAEELMEEMPNNNEILPLWGGLLAACRVHGNIEMGERVANRLSEVESSNSGIHTLLANIYAAANRWEDVTKVRRKMKDLGVKKIPGCSSIEGLLLAKKKKSQISHLSELIFGIIALILRAKLDIWADSFAVAARVGVEDDHRGLLSDKKVDEGEDEEARVLAEELAEGGEEVGLDEAGEEGVEVGGGEGGVGRARGGAFEGLDG</sequence>
<protein>
    <submittedName>
        <fullName evidence="1">Uncharacterized protein</fullName>
    </submittedName>
</protein>
<evidence type="ECO:0000313" key="1">
    <source>
        <dbReference type="EMBL" id="KAJ8636183.1"/>
    </source>
</evidence>